<reference evidence="9 10" key="1">
    <citation type="journal article" date="2011" name="Nature">
        <title>Genome sequencing reveals insights into physiology and longevity of the naked mole rat.</title>
        <authorList>
            <person name="Kim E.B."/>
            <person name="Fang X."/>
            <person name="Fushan A.A."/>
            <person name="Huang Z."/>
            <person name="Lobanov A.V."/>
            <person name="Han L."/>
            <person name="Marino S.M."/>
            <person name="Sun X."/>
            <person name="Turanov A.A."/>
            <person name="Yang P."/>
            <person name="Yim S.H."/>
            <person name="Zhao X."/>
            <person name="Kasaikina M.V."/>
            <person name="Stoletzki N."/>
            <person name="Peng C."/>
            <person name="Polak P."/>
            <person name="Xiong Z."/>
            <person name="Kiezun A."/>
            <person name="Zhu Y."/>
            <person name="Chen Y."/>
            <person name="Kryukov G.V."/>
            <person name="Zhang Q."/>
            <person name="Peshkin L."/>
            <person name="Yang L."/>
            <person name="Bronson R.T."/>
            <person name="Buffenstein R."/>
            <person name="Wang B."/>
            <person name="Han C."/>
            <person name="Li Q."/>
            <person name="Chen L."/>
            <person name="Zhao W."/>
            <person name="Sunyaev S.R."/>
            <person name="Park T.J."/>
            <person name="Zhang G."/>
            <person name="Wang J."/>
            <person name="Gladyshev V.N."/>
        </authorList>
    </citation>
    <scope>NUCLEOTIDE SEQUENCE [LARGE SCALE GENOMIC DNA]</scope>
</reference>
<dbReference type="AlphaFoldDB" id="G5BIS9"/>
<dbReference type="PROSITE" id="PS50157">
    <property type="entry name" value="ZINC_FINGER_C2H2_2"/>
    <property type="match status" value="2"/>
</dbReference>
<dbReference type="SMART" id="SM00349">
    <property type="entry name" value="KRAB"/>
    <property type="match status" value="1"/>
</dbReference>
<comment type="subcellular location">
    <subcellularLocation>
        <location evidence="1">Nucleus</location>
    </subcellularLocation>
</comment>
<dbReference type="FunFam" id="3.30.160.60:FF:002343">
    <property type="entry name" value="Zinc finger protein 33A"/>
    <property type="match status" value="1"/>
</dbReference>
<keyword evidence="3" id="KW-0677">Repeat</keyword>
<feature type="domain" description="KRAB" evidence="8">
    <location>
        <begin position="1"/>
        <end position="82"/>
    </location>
</feature>
<dbReference type="Gene3D" id="3.30.160.60">
    <property type="entry name" value="Classic Zinc Finger"/>
    <property type="match status" value="2"/>
</dbReference>
<evidence type="ECO:0000256" key="1">
    <source>
        <dbReference type="ARBA" id="ARBA00004123"/>
    </source>
</evidence>
<dbReference type="InParanoid" id="G5BIS9"/>
<dbReference type="PANTHER" id="PTHR23234:SF10">
    <property type="entry name" value="RIKEN CDNA 6720489N17 GENE-RELATED"/>
    <property type="match status" value="1"/>
</dbReference>
<evidence type="ECO:0000313" key="10">
    <source>
        <dbReference type="Proteomes" id="UP000006813"/>
    </source>
</evidence>
<evidence type="ECO:0000256" key="3">
    <source>
        <dbReference type="ARBA" id="ARBA00022737"/>
    </source>
</evidence>
<dbReference type="InterPro" id="IPR013087">
    <property type="entry name" value="Znf_C2H2_type"/>
</dbReference>
<evidence type="ECO:0000256" key="6">
    <source>
        <dbReference type="PROSITE-ProRule" id="PRU00042"/>
    </source>
</evidence>
<evidence type="ECO:0000313" key="9">
    <source>
        <dbReference type="EMBL" id="EHB09190.1"/>
    </source>
</evidence>
<dbReference type="InterPro" id="IPR036051">
    <property type="entry name" value="KRAB_dom_sf"/>
</dbReference>
<organism evidence="9 10">
    <name type="scientific">Heterocephalus glaber</name>
    <name type="common">Naked mole rat</name>
    <dbReference type="NCBI Taxonomy" id="10181"/>
    <lineage>
        <taxon>Eukaryota</taxon>
        <taxon>Metazoa</taxon>
        <taxon>Chordata</taxon>
        <taxon>Craniata</taxon>
        <taxon>Vertebrata</taxon>
        <taxon>Euteleostomi</taxon>
        <taxon>Mammalia</taxon>
        <taxon>Eutheria</taxon>
        <taxon>Euarchontoglires</taxon>
        <taxon>Glires</taxon>
        <taxon>Rodentia</taxon>
        <taxon>Hystricomorpha</taxon>
        <taxon>Bathyergidae</taxon>
        <taxon>Heterocephalus</taxon>
    </lineage>
</organism>
<feature type="domain" description="C2H2-type" evidence="7">
    <location>
        <begin position="70"/>
        <end position="97"/>
    </location>
</feature>
<dbReference type="STRING" id="10181.G5BIS9"/>
<keyword evidence="5" id="KW-0862">Zinc</keyword>
<dbReference type="Pfam" id="PF01352">
    <property type="entry name" value="KRAB"/>
    <property type="match status" value="1"/>
</dbReference>
<dbReference type="PROSITE" id="PS50805">
    <property type="entry name" value="KRAB"/>
    <property type="match status" value="1"/>
</dbReference>
<dbReference type="InterPro" id="IPR050758">
    <property type="entry name" value="Znf_C2H2-type"/>
</dbReference>
<name>G5BIS9_HETGA</name>
<accession>G5BIS9</accession>
<dbReference type="InterPro" id="IPR001909">
    <property type="entry name" value="KRAB"/>
</dbReference>
<keyword evidence="4 6" id="KW-0863">Zinc-finger</keyword>
<dbReference type="EMBL" id="JH170536">
    <property type="protein sequence ID" value="EHB09190.1"/>
    <property type="molecule type" value="Genomic_DNA"/>
</dbReference>
<dbReference type="GO" id="GO:0006355">
    <property type="term" value="P:regulation of DNA-templated transcription"/>
    <property type="evidence" value="ECO:0007669"/>
    <property type="project" value="InterPro"/>
</dbReference>
<dbReference type="InterPro" id="IPR036236">
    <property type="entry name" value="Znf_C2H2_sf"/>
</dbReference>
<dbReference type="FunCoup" id="G5BIS9">
    <property type="interactions" value="1"/>
</dbReference>
<feature type="non-terminal residue" evidence="9">
    <location>
        <position position="1"/>
    </location>
</feature>
<sequence length="128" mass="15088">VIFEDVAVNFTMEEWALLDPPQNKLYRDVMWETFQNVTAIGRNIDDQQIEDEYKNYRKNLRKLTLGEKPYLCKQCGKAFRTHSNCHIHERTHTGEKPCICKQCGTAFSIQSHCRRYEQTHTGEKPYAC</sequence>
<dbReference type="GO" id="GO:0008270">
    <property type="term" value="F:zinc ion binding"/>
    <property type="evidence" value="ECO:0007669"/>
    <property type="project" value="UniProtKB-KW"/>
</dbReference>
<dbReference type="Gene3D" id="6.10.140.140">
    <property type="match status" value="1"/>
</dbReference>
<protein>
    <submittedName>
        <fullName evidence="9">Zinc finger protein 124</fullName>
    </submittedName>
</protein>
<gene>
    <name evidence="9" type="ORF">GW7_01255</name>
</gene>
<evidence type="ECO:0000256" key="5">
    <source>
        <dbReference type="ARBA" id="ARBA00022833"/>
    </source>
</evidence>
<dbReference type="PROSITE" id="PS00028">
    <property type="entry name" value="ZINC_FINGER_C2H2_1"/>
    <property type="match status" value="1"/>
</dbReference>
<evidence type="ECO:0000256" key="2">
    <source>
        <dbReference type="ARBA" id="ARBA00022723"/>
    </source>
</evidence>
<feature type="domain" description="C2H2-type" evidence="7">
    <location>
        <begin position="98"/>
        <end position="125"/>
    </location>
</feature>
<dbReference type="PANTHER" id="PTHR23234">
    <property type="entry name" value="ZNF44 PROTEIN"/>
    <property type="match status" value="1"/>
</dbReference>
<feature type="non-terminal residue" evidence="9">
    <location>
        <position position="128"/>
    </location>
</feature>
<proteinExistence type="predicted"/>
<dbReference type="Proteomes" id="UP000006813">
    <property type="component" value="Unassembled WGS sequence"/>
</dbReference>
<dbReference type="CDD" id="cd07765">
    <property type="entry name" value="KRAB_A-box"/>
    <property type="match status" value="1"/>
</dbReference>
<dbReference type="SUPFAM" id="SSF109640">
    <property type="entry name" value="KRAB domain (Kruppel-associated box)"/>
    <property type="match status" value="1"/>
</dbReference>
<keyword evidence="2" id="KW-0479">Metal-binding</keyword>
<evidence type="ECO:0000256" key="4">
    <source>
        <dbReference type="ARBA" id="ARBA00022771"/>
    </source>
</evidence>
<dbReference type="SUPFAM" id="SSF57667">
    <property type="entry name" value="beta-beta-alpha zinc fingers"/>
    <property type="match status" value="2"/>
</dbReference>
<dbReference type="FunFam" id="3.30.160.60:FF:000184">
    <property type="entry name" value="Zinc finger protein 333"/>
    <property type="match status" value="1"/>
</dbReference>
<evidence type="ECO:0000259" key="7">
    <source>
        <dbReference type="PROSITE" id="PS50157"/>
    </source>
</evidence>
<evidence type="ECO:0000259" key="8">
    <source>
        <dbReference type="PROSITE" id="PS50805"/>
    </source>
</evidence>
<dbReference type="GO" id="GO:0005634">
    <property type="term" value="C:nucleus"/>
    <property type="evidence" value="ECO:0007669"/>
    <property type="project" value="UniProtKB-SubCell"/>
</dbReference>